<name>A0A2R5FQH1_NOSCO</name>
<gene>
    <name evidence="2" type="ORF">NIES4072_39660</name>
</gene>
<keyword evidence="3" id="KW-1185">Reference proteome</keyword>
<accession>A0A2R5FQH1</accession>
<feature type="compositionally biased region" description="Polar residues" evidence="1">
    <location>
        <begin position="18"/>
        <end position="31"/>
    </location>
</feature>
<proteinExistence type="predicted"/>
<dbReference type="AlphaFoldDB" id="A0A2R5FQH1"/>
<evidence type="ECO:0000313" key="2">
    <source>
        <dbReference type="EMBL" id="GBG20289.1"/>
    </source>
</evidence>
<protein>
    <submittedName>
        <fullName evidence="2">Uncharacterized protein</fullName>
    </submittedName>
</protein>
<evidence type="ECO:0000256" key="1">
    <source>
        <dbReference type="SAM" id="MobiDB-lite"/>
    </source>
</evidence>
<reference evidence="2 3" key="1">
    <citation type="submission" date="2017-06" db="EMBL/GenBank/DDBJ databases">
        <title>Genome sequencing of cyanobaciteial culture collection at National Institute for Environmental Studies (NIES).</title>
        <authorList>
            <person name="Hirose Y."/>
            <person name="Shimura Y."/>
            <person name="Fujisawa T."/>
            <person name="Nakamura Y."/>
            <person name="Kawachi M."/>
        </authorList>
    </citation>
    <scope>NUCLEOTIDE SEQUENCE [LARGE SCALE GENOMIC DNA]</scope>
    <source>
        <strain evidence="2 3">NIES-4072</strain>
    </source>
</reference>
<organism evidence="2 3">
    <name type="scientific">Nostoc commune NIES-4072</name>
    <dbReference type="NCBI Taxonomy" id="2005467"/>
    <lineage>
        <taxon>Bacteria</taxon>
        <taxon>Bacillati</taxon>
        <taxon>Cyanobacteriota</taxon>
        <taxon>Cyanophyceae</taxon>
        <taxon>Nostocales</taxon>
        <taxon>Nostocaceae</taxon>
        <taxon>Nostoc</taxon>
    </lineage>
</organism>
<feature type="compositionally biased region" description="Gly residues" evidence="1">
    <location>
        <begin position="1"/>
        <end position="14"/>
    </location>
</feature>
<sequence>MGSGAGAGEAGGAGEANISLSPLSPGNNKGQLSIMFPTQASGLSILDKFIQPQSLGCMETKHQKIP</sequence>
<dbReference type="Proteomes" id="UP000245124">
    <property type="component" value="Unassembled WGS sequence"/>
</dbReference>
<comment type="caution">
    <text evidence="2">The sequence shown here is derived from an EMBL/GenBank/DDBJ whole genome shotgun (WGS) entry which is preliminary data.</text>
</comment>
<evidence type="ECO:0000313" key="3">
    <source>
        <dbReference type="Proteomes" id="UP000245124"/>
    </source>
</evidence>
<dbReference type="EMBL" id="BDUD01000001">
    <property type="protein sequence ID" value="GBG20289.1"/>
    <property type="molecule type" value="Genomic_DNA"/>
</dbReference>
<feature type="region of interest" description="Disordered" evidence="1">
    <location>
        <begin position="1"/>
        <end position="31"/>
    </location>
</feature>